<accession>A0A915HEV4</accession>
<evidence type="ECO:0000256" key="1">
    <source>
        <dbReference type="SAM" id="MobiDB-lite"/>
    </source>
</evidence>
<evidence type="ECO:0000313" key="3">
    <source>
        <dbReference type="WBParaSite" id="nRc.2.0.1.t00214-RA"/>
    </source>
</evidence>
<sequence length="59" mass="6045">MPCYTLSDSVGRYPANQLTCAITSSSGSGSGSAQSTSTGQPHMVTWPGINLRRATVAAL</sequence>
<feature type="region of interest" description="Disordered" evidence="1">
    <location>
        <begin position="24"/>
        <end position="45"/>
    </location>
</feature>
<dbReference type="Proteomes" id="UP000887565">
    <property type="component" value="Unplaced"/>
</dbReference>
<proteinExistence type="predicted"/>
<dbReference type="WBParaSite" id="nRc.2.0.1.t00214-RA">
    <property type="protein sequence ID" value="nRc.2.0.1.t00214-RA"/>
    <property type="gene ID" value="nRc.2.0.1.g00214"/>
</dbReference>
<dbReference type="AlphaFoldDB" id="A0A915HEV4"/>
<evidence type="ECO:0000313" key="2">
    <source>
        <dbReference type="Proteomes" id="UP000887565"/>
    </source>
</evidence>
<feature type="compositionally biased region" description="Low complexity" evidence="1">
    <location>
        <begin position="24"/>
        <end position="40"/>
    </location>
</feature>
<keyword evidence="2" id="KW-1185">Reference proteome</keyword>
<reference evidence="3" key="1">
    <citation type="submission" date="2022-11" db="UniProtKB">
        <authorList>
            <consortium name="WormBaseParasite"/>
        </authorList>
    </citation>
    <scope>IDENTIFICATION</scope>
</reference>
<name>A0A915HEV4_ROMCU</name>
<organism evidence="2 3">
    <name type="scientific">Romanomermis culicivorax</name>
    <name type="common">Nematode worm</name>
    <dbReference type="NCBI Taxonomy" id="13658"/>
    <lineage>
        <taxon>Eukaryota</taxon>
        <taxon>Metazoa</taxon>
        <taxon>Ecdysozoa</taxon>
        <taxon>Nematoda</taxon>
        <taxon>Enoplea</taxon>
        <taxon>Dorylaimia</taxon>
        <taxon>Mermithida</taxon>
        <taxon>Mermithoidea</taxon>
        <taxon>Mermithidae</taxon>
        <taxon>Romanomermis</taxon>
    </lineage>
</organism>
<protein>
    <submittedName>
        <fullName evidence="3">Uncharacterized protein</fullName>
    </submittedName>
</protein>